<feature type="region of interest" description="Disordered" evidence="1">
    <location>
        <begin position="577"/>
        <end position="636"/>
    </location>
</feature>
<evidence type="ECO:0000256" key="1">
    <source>
        <dbReference type="SAM" id="MobiDB-lite"/>
    </source>
</evidence>
<keyword evidence="3" id="KW-1185">Reference proteome</keyword>
<comment type="caution">
    <text evidence="2">The sequence shown here is derived from an EMBL/GenBank/DDBJ whole genome shotgun (WGS) entry which is preliminary data.</text>
</comment>
<dbReference type="Proteomes" id="UP000193411">
    <property type="component" value="Unassembled WGS sequence"/>
</dbReference>
<feature type="compositionally biased region" description="Polar residues" evidence="1">
    <location>
        <begin position="657"/>
        <end position="668"/>
    </location>
</feature>
<dbReference type="AlphaFoldDB" id="A0A1Y2HDT1"/>
<accession>A0A1Y2HDT1</accession>
<feature type="compositionally biased region" description="Polar residues" evidence="1">
    <location>
        <begin position="482"/>
        <end position="491"/>
    </location>
</feature>
<dbReference type="EMBL" id="MCFL01000043">
    <property type="protein sequence ID" value="ORZ32726.1"/>
    <property type="molecule type" value="Genomic_DNA"/>
</dbReference>
<proteinExistence type="predicted"/>
<reference evidence="2 3" key="1">
    <citation type="submission" date="2016-07" db="EMBL/GenBank/DDBJ databases">
        <title>Pervasive Adenine N6-methylation of Active Genes in Fungi.</title>
        <authorList>
            <consortium name="DOE Joint Genome Institute"/>
            <person name="Mondo S.J."/>
            <person name="Dannebaum R.O."/>
            <person name="Kuo R.C."/>
            <person name="Labutti K."/>
            <person name="Haridas S."/>
            <person name="Kuo A."/>
            <person name="Salamov A."/>
            <person name="Ahrendt S.R."/>
            <person name="Lipzen A."/>
            <person name="Sullivan W."/>
            <person name="Andreopoulos W.B."/>
            <person name="Clum A."/>
            <person name="Lindquist E."/>
            <person name="Daum C."/>
            <person name="Ramamoorthy G.K."/>
            <person name="Gryganskyi A."/>
            <person name="Culley D."/>
            <person name="Magnuson J.K."/>
            <person name="James T.Y."/>
            <person name="O'Malley M.A."/>
            <person name="Stajich J.E."/>
            <person name="Spatafora J.W."/>
            <person name="Visel A."/>
            <person name="Grigoriev I.V."/>
        </authorList>
    </citation>
    <scope>NUCLEOTIDE SEQUENCE [LARGE SCALE GENOMIC DNA]</scope>
    <source>
        <strain evidence="2 3">PL171</strain>
    </source>
</reference>
<feature type="compositionally biased region" description="Polar residues" evidence="1">
    <location>
        <begin position="265"/>
        <end position="279"/>
    </location>
</feature>
<sequence>MDNNVTDTTRDAATPIAIANNGEPFQANVDTDLDLGDLGSPAAASSQAAVSPHTPATLPPSWLTLATVGVSPHAMFTDAQFSVLVPDSVNVQVTPNTRLAAVQHRDAAIFDETLLVLLIGHLNESLPGSSSHPHPTTQDGGDSDLATLKSSQESTRAVRQALLERFAASLDVAVQVTVGGASGQGPIGSAAHASNPKIHGKHIHQSNHVYNRRAPGSLPVVNPEDGWVALPMHIPIAYVESASSQAPVSLMFSVSQSALTIASTSNDPAKSQLNASNNGENEHENAADLDDDGWMPTDTTDVVNVIRGLAQVDPHVFGHADISIAKPRSNNASAPPPMPTAGAPSPPSPALVAVNAINTHLSAVPQRVRDDTVLVCVGIENVLDSSPVEIVSVQVKCLVPSPSPMGSAGDENAVKLRPVGGEAAQGAVLAPGDQVDLVYLHVMPQLHPLPPSTGPGRGCATSAWTAREGMSHVDTPVSQIGRATSRGTVPSSLGAGGVNKPLPPLRAGSLPVNVGGSLEHSGGLLAQGAIRATITVVYSRLPSSSVLMAAQWECVLANPLPLFRPLPPIVGPPSASSIPLARTGKRHAHPYSQGGRSPSPTRALTVPTRSTSTARSITANTEAQTSPGLMQKLASKKRLSMTEEAILTMSRTFSQFRAATTTSNSRPTSPVRPVTITGPEQLVDHQESAANQPPRRSSAGNVLPSSSSTPNPHVRHTSGPTSILGSGDQQGYHMSPPVSQFQHQEQYVPLNRDASRESVLASLPAHQVHVAGGALIVTLSVQSATAAVVECGNDMFLDLQIINRTPSTCAFFRARAQFAAGWPYRPHQRQWQRATDSAVSLLLDPEAFSGLAKSLDAVHPAVVCLDHRVRTRDIAPGSVASVRVRFATVRRGVAQVGCVDLEYVGGIGEARGGVIEVRDALAVMVV</sequence>
<feature type="compositionally biased region" description="Polar residues" evidence="1">
    <location>
        <begin position="127"/>
        <end position="140"/>
    </location>
</feature>
<feature type="region of interest" description="Disordered" evidence="1">
    <location>
        <begin position="657"/>
        <end position="676"/>
    </location>
</feature>
<feature type="compositionally biased region" description="Polar residues" evidence="1">
    <location>
        <begin position="688"/>
        <end position="711"/>
    </location>
</feature>
<evidence type="ECO:0000313" key="2">
    <source>
        <dbReference type="EMBL" id="ORZ32726.1"/>
    </source>
</evidence>
<feature type="region of interest" description="Disordered" evidence="1">
    <location>
        <begin position="327"/>
        <end position="347"/>
    </location>
</feature>
<evidence type="ECO:0000313" key="3">
    <source>
        <dbReference type="Proteomes" id="UP000193411"/>
    </source>
</evidence>
<name>A0A1Y2HDT1_9FUNG</name>
<dbReference type="OrthoDB" id="10675310at2759"/>
<feature type="compositionally biased region" description="Pro residues" evidence="1">
    <location>
        <begin position="334"/>
        <end position="347"/>
    </location>
</feature>
<feature type="region of interest" description="Disordered" evidence="1">
    <location>
        <begin position="127"/>
        <end position="146"/>
    </location>
</feature>
<evidence type="ECO:0008006" key="4">
    <source>
        <dbReference type="Google" id="ProtNLM"/>
    </source>
</evidence>
<feature type="region of interest" description="Disordered" evidence="1">
    <location>
        <begin position="265"/>
        <end position="295"/>
    </location>
</feature>
<protein>
    <recommendedName>
        <fullName evidence="4">TRAPP trafficking subunit Trs65-domain-containing protein</fullName>
    </recommendedName>
</protein>
<feature type="region of interest" description="Disordered" evidence="1">
    <location>
        <begin position="685"/>
        <end position="736"/>
    </location>
</feature>
<feature type="region of interest" description="Disordered" evidence="1">
    <location>
        <begin position="482"/>
        <end position="502"/>
    </location>
</feature>
<feature type="compositionally biased region" description="Low complexity" evidence="1">
    <location>
        <begin position="608"/>
        <end position="621"/>
    </location>
</feature>
<gene>
    <name evidence="2" type="ORF">BCR44DRAFT_1439802</name>
</gene>
<organism evidence="2 3">
    <name type="scientific">Catenaria anguillulae PL171</name>
    <dbReference type="NCBI Taxonomy" id="765915"/>
    <lineage>
        <taxon>Eukaryota</taxon>
        <taxon>Fungi</taxon>
        <taxon>Fungi incertae sedis</taxon>
        <taxon>Blastocladiomycota</taxon>
        <taxon>Blastocladiomycetes</taxon>
        <taxon>Blastocladiales</taxon>
        <taxon>Catenariaceae</taxon>
        <taxon>Catenaria</taxon>
    </lineage>
</organism>
<feature type="compositionally biased region" description="Polar residues" evidence="1">
    <location>
        <begin position="718"/>
        <end position="729"/>
    </location>
</feature>